<proteinExistence type="predicted"/>
<organism evidence="2 3">
    <name type="scientific">Steinernema glaseri</name>
    <dbReference type="NCBI Taxonomy" id="37863"/>
    <lineage>
        <taxon>Eukaryota</taxon>
        <taxon>Metazoa</taxon>
        <taxon>Ecdysozoa</taxon>
        <taxon>Nematoda</taxon>
        <taxon>Chromadorea</taxon>
        <taxon>Rhabditida</taxon>
        <taxon>Tylenchina</taxon>
        <taxon>Panagrolaimomorpha</taxon>
        <taxon>Strongyloidoidea</taxon>
        <taxon>Steinernematidae</taxon>
        <taxon>Steinernema</taxon>
    </lineage>
</organism>
<reference evidence="3" key="1">
    <citation type="submission" date="2016-11" db="UniProtKB">
        <authorList>
            <consortium name="WormBaseParasite"/>
        </authorList>
    </citation>
    <scope>IDENTIFICATION</scope>
</reference>
<evidence type="ECO:0000256" key="1">
    <source>
        <dbReference type="SAM" id="Phobius"/>
    </source>
</evidence>
<feature type="transmembrane region" description="Helical" evidence="1">
    <location>
        <begin position="84"/>
        <end position="114"/>
    </location>
</feature>
<keyword evidence="1" id="KW-1133">Transmembrane helix</keyword>
<evidence type="ECO:0000313" key="2">
    <source>
        <dbReference type="Proteomes" id="UP000095287"/>
    </source>
</evidence>
<evidence type="ECO:0000313" key="3">
    <source>
        <dbReference type="WBParaSite" id="L893_g33455.t1"/>
    </source>
</evidence>
<feature type="transmembrane region" description="Helical" evidence="1">
    <location>
        <begin position="158"/>
        <end position="181"/>
    </location>
</feature>
<accession>A0A1I8A6U2</accession>
<dbReference type="Proteomes" id="UP000095287">
    <property type="component" value="Unplaced"/>
</dbReference>
<sequence>MIGKMFNDVAGFLYRLLCMLMLMATFMSFTFPFAAQRIFNPKKRNALYRGGLIFVICQVLYNNIQTMVTVHYKEELGEDLISVWYLSIQVLGASTVFFFLLFYALSVIAILWHAWKSTNLGAKQNNSKLNHRRQLLSVVVYATMPSVLLNHRRQLLSVVVYATMPSVLVIIGQISNIYMLLISALPLEVRTEDNPLIVTGAEFNQLARYISYVRPLRTYLEHLDIGTNRRSDSVDVCRLHFLSKSPSGDDPLPRDRRPCSVRCAVKGNMGGSASSDVFLHVI</sequence>
<feature type="transmembrane region" description="Helical" evidence="1">
    <location>
        <begin position="12"/>
        <end position="34"/>
    </location>
</feature>
<keyword evidence="2" id="KW-1185">Reference proteome</keyword>
<protein>
    <submittedName>
        <fullName evidence="3">G protein-coupled receptor</fullName>
    </submittedName>
</protein>
<name>A0A1I8A6U2_9BILA</name>
<dbReference type="AlphaFoldDB" id="A0A1I8A6U2"/>
<keyword evidence="1" id="KW-0812">Transmembrane</keyword>
<keyword evidence="1" id="KW-0472">Membrane</keyword>
<feature type="transmembrane region" description="Helical" evidence="1">
    <location>
        <begin position="46"/>
        <end position="64"/>
    </location>
</feature>
<dbReference type="WBParaSite" id="L893_g33455.t1">
    <property type="protein sequence ID" value="L893_g33455.t1"/>
    <property type="gene ID" value="L893_g33455"/>
</dbReference>